<evidence type="ECO:0000256" key="1">
    <source>
        <dbReference type="ARBA" id="ARBA00004651"/>
    </source>
</evidence>
<dbReference type="InterPro" id="IPR004299">
    <property type="entry name" value="MBOAT_fam"/>
</dbReference>
<reference evidence="11" key="1">
    <citation type="submission" date="2016-11" db="EMBL/GenBank/DDBJ databases">
        <authorList>
            <person name="Varghese N."/>
            <person name="Submissions S."/>
        </authorList>
    </citation>
    <scope>NUCLEOTIDE SEQUENCE [LARGE SCALE GENOMIC DNA]</scope>
    <source>
        <strain evidence="11">UWOS</strain>
    </source>
</reference>
<dbReference type="GO" id="GO:0005886">
    <property type="term" value="C:plasma membrane"/>
    <property type="evidence" value="ECO:0007669"/>
    <property type="project" value="UniProtKB-SubCell"/>
</dbReference>
<feature type="transmembrane region" description="Helical" evidence="9">
    <location>
        <begin position="20"/>
        <end position="38"/>
    </location>
</feature>
<feature type="transmembrane region" description="Helical" evidence="9">
    <location>
        <begin position="580"/>
        <end position="602"/>
    </location>
</feature>
<dbReference type="Proteomes" id="UP000184275">
    <property type="component" value="Unassembled WGS sequence"/>
</dbReference>
<dbReference type="Pfam" id="PF03062">
    <property type="entry name" value="MBOAT"/>
    <property type="match status" value="1"/>
</dbReference>
<keyword evidence="7 9" id="KW-0472">Membrane</keyword>
<keyword evidence="4 10" id="KW-0808">Transferase</keyword>
<dbReference type="InterPro" id="IPR051085">
    <property type="entry name" value="MB_O-acyltransferase"/>
</dbReference>
<evidence type="ECO:0000256" key="9">
    <source>
        <dbReference type="SAM" id="Phobius"/>
    </source>
</evidence>
<feature type="transmembrane region" description="Helical" evidence="9">
    <location>
        <begin position="183"/>
        <end position="204"/>
    </location>
</feature>
<feature type="transmembrane region" description="Helical" evidence="9">
    <location>
        <begin position="549"/>
        <end position="568"/>
    </location>
</feature>
<feature type="transmembrane region" description="Helical" evidence="9">
    <location>
        <begin position="216"/>
        <end position="235"/>
    </location>
</feature>
<dbReference type="EMBL" id="FRAW01000017">
    <property type="protein sequence ID" value="SHK76717.1"/>
    <property type="molecule type" value="Genomic_DNA"/>
</dbReference>
<feature type="transmembrane region" description="Helical" evidence="9">
    <location>
        <begin position="256"/>
        <end position="273"/>
    </location>
</feature>
<evidence type="ECO:0000256" key="7">
    <source>
        <dbReference type="ARBA" id="ARBA00023136"/>
    </source>
</evidence>
<evidence type="ECO:0000256" key="6">
    <source>
        <dbReference type="ARBA" id="ARBA00022989"/>
    </source>
</evidence>
<dbReference type="PANTHER" id="PTHR13285:SF23">
    <property type="entry name" value="TEICHOIC ACID D-ALANYLTRANSFERASE"/>
    <property type="match status" value="1"/>
</dbReference>
<feature type="transmembrane region" description="Helical" evidence="9">
    <location>
        <begin position="437"/>
        <end position="455"/>
    </location>
</feature>
<dbReference type="PIRSF" id="PIRSF500217">
    <property type="entry name" value="AlgI"/>
    <property type="match status" value="1"/>
</dbReference>
<keyword evidence="8 10" id="KW-0012">Acyltransferase</keyword>
<sequence length="615" mass="70393">MMDPISLLQSLFLFDPSKPLIFTQFYFWAFFAVVFALFALVHSKILLRNAFLFFASLFFYYKTSGSYLVLLAFCVLANFIGGHILYRIDHRGKKIFSLVVLVIINLLTLGYFKYAYFFLDVLRELFGIDLKVYNFFAAAGNHFFHAHSLVDQIILPVGISFFTFQAISYCVDVFKKTVKPISNLFDFGFYLTFFPQLVAGPIIRADKFIPQLHRKFFLSHHAFGIAVFWILNGLAKKIILSDFLATQFVDKVFETPLLFTGFENLLALFAYSLQVYADFSGYTDIATGVALLMGFHLPQNFNSPYKADKPSEFWHRWHMSLSRWLRDYVYIPLGGNRGAGFGTFFWTAIISAIAIMLSGSVWVALALGILYLILGLSAFFKKDSRKTIAKHMNAMITQLIGGLWHGASWNFIIWGGLNGLGMIANTQWSKQKIEVRAILMFFIAAIAAIACKWHYTPLWGIVAVWSGLIFAGIYAKLLYGLFFQKALPRLRFAWNVILTFIFITSTRLFFRAGSNLDPAEANQVAWETARNMIHQIGSPWDLSLLPQMAYSHLSIILVFALGMLIHWLPDRFKRFYRIVFCKLPLWAIIVCAVISCVIIYQFSSADSPPFIYFQF</sequence>
<dbReference type="InterPro" id="IPR028362">
    <property type="entry name" value="AlgI"/>
</dbReference>
<feature type="transmembrane region" description="Helical" evidence="9">
    <location>
        <begin position="361"/>
        <end position="380"/>
    </location>
</feature>
<feature type="transmembrane region" description="Helical" evidence="9">
    <location>
        <begin position="98"/>
        <end position="119"/>
    </location>
</feature>
<evidence type="ECO:0000256" key="5">
    <source>
        <dbReference type="ARBA" id="ARBA00022692"/>
    </source>
</evidence>
<keyword evidence="5 9" id="KW-0812">Transmembrane</keyword>
<organism evidence="10 11">
    <name type="scientific">Fibrobacter intestinalis</name>
    <dbReference type="NCBI Taxonomy" id="28122"/>
    <lineage>
        <taxon>Bacteria</taxon>
        <taxon>Pseudomonadati</taxon>
        <taxon>Fibrobacterota</taxon>
        <taxon>Fibrobacteria</taxon>
        <taxon>Fibrobacterales</taxon>
        <taxon>Fibrobacteraceae</taxon>
        <taxon>Fibrobacter</taxon>
    </lineage>
</organism>
<proteinExistence type="inferred from homology"/>
<dbReference type="PIRSF" id="PIRSF016636">
    <property type="entry name" value="AlgI_DltB"/>
    <property type="match status" value="1"/>
</dbReference>
<feature type="transmembrane region" description="Helical" evidence="9">
    <location>
        <begin position="328"/>
        <end position="355"/>
    </location>
</feature>
<dbReference type="AlphaFoldDB" id="A0A1M6V5C9"/>
<feature type="transmembrane region" description="Helical" evidence="9">
    <location>
        <begin position="45"/>
        <end position="61"/>
    </location>
</feature>
<evidence type="ECO:0000256" key="2">
    <source>
        <dbReference type="ARBA" id="ARBA00010323"/>
    </source>
</evidence>
<dbReference type="GO" id="GO:0042121">
    <property type="term" value="P:alginic acid biosynthetic process"/>
    <property type="evidence" value="ECO:0007669"/>
    <property type="project" value="InterPro"/>
</dbReference>
<evidence type="ECO:0000256" key="4">
    <source>
        <dbReference type="ARBA" id="ARBA00022679"/>
    </source>
</evidence>
<accession>A0A1M6V5C9</accession>
<keyword evidence="3" id="KW-1003">Cell membrane</keyword>
<gene>
    <name evidence="10" type="ORF">SAMN05720469_1173</name>
</gene>
<evidence type="ECO:0000256" key="8">
    <source>
        <dbReference type="ARBA" id="ARBA00023315"/>
    </source>
</evidence>
<feature type="transmembrane region" description="Helical" evidence="9">
    <location>
        <begin position="461"/>
        <end position="480"/>
    </location>
</feature>
<evidence type="ECO:0000313" key="10">
    <source>
        <dbReference type="EMBL" id="SHK76717.1"/>
    </source>
</evidence>
<feature type="transmembrane region" description="Helical" evidence="9">
    <location>
        <begin position="67"/>
        <end position="86"/>
    </location>
</feature>
<dbReference type="GO" id="GO:0016746">
    <property type="term" value="F:acyltransferase activity"/>
    <property type="evidence" value="ECO:0007669"/>
    <property type="project" value="UniProtKB-KW"/>
</dbReference>
<comment type="similarity">
    <text evidence="2">Belongs to the membrane-bound acyltransferase family.</text>
</comment>
<feature type="transmembrane region" description="Helical" evidence="9">
    <location>
        <begin position="153"/>
        <end position="171"/>
    </location>
</feature>
<keyword evidence="6 9" id="KW-1133">Transmembrane helix</keyword>
<comment type="subcellular location">
    <subcellularLocation>
        <location evidence="1">Cell membrane</location>
        <topology evidence="1">Multi-pass membrane protein</topology>
    </subcellularLocation>
</comment>
<name>A0A1M6V5C9_9BACT</name>
<dbReference type="RefSeq" id="WP_073304604.1">
    <property type="nucleotide sequence ID" value="NZ_FRAW01000017.1"/>
</dbReference>
<feature type="transmembrane region" description="Helical" evidence="9">
    <location>
        <begin position="492"/>
        <end position="510"/>
    </location>
</feature>
<dbReference type="InterPro" id="IPR024194">
    <property type="entry name" value="Ac/AlaTfrase_AlgI/DltB"/>
</dbReference>
<dbReference type="PANTHER" id="PTHR13285">
    <property type="entry name" value="ACYLTRANSFERASE"/>
    <property type="match status" value="1"/>
</dbReference>
<evidence type="ECO:0000256" key="3">
    <source>
        <dbReference type="ARBA" id="ARBA00022475"/>
    </source>
</evidence>
<evidence type="ECO:0000313" key="11">
    <source>
        <dbReference type="Proteomes" id="UP000184275"/>
    </source>
</evidence>
<keyword evidence="11" id="KW-1185">Reference proteome</keyword>
<protein>
    <submittedName>
        <fullName evidence="10">D-alanyl-lipoteichoic acid acyltransferase DltB, MBOAT superfamily</fullName>
    </submittedName>
</protein>